<dbReference type="InterPro" id="IPR049276">
    <property type="entry name" value="DUF6853"/>
</dbReference>
<dbReference type="Pfam" id="PF21593">
    <property type="entry name" value="DUF6853"/>
    <property type="match status" value="1"/>
</dbReference>
<dbReference type="Gene3D" id="6.10.290.10">
    <property type="match status" value="1"/>
</dbReference>
<dbReference type="Proteomes" id="UP000183223">
    <property type="component" value="Unassembled WGS sequence"/>
</dbReference>
<gene>
    <name evidence="1" type="ORF">SAMN02982990_02544</name>
</gene>
<sequence length="140" mass="16244">MWIRPKLVKGGNLKLTEINKLNDIKTILVELAAACNISKNKLDNDGSLDYSLNLDDELQDELKKLISMFAVSKKALDQNDMVAVQTALVMARIYAMNLRNFFDGIFEDIEMIGWTDRYNWPKIPENYKIPDHYNYPENKK</sequence>
<evidence type="ECO:0000313" key="1">
    <source>
        <dbReference type="EMBL" id="SCZ66321.1"/>
    </source>
</evidence>
<protein>
    <submittedName>
        <fullName evidence="1">Uncharacterized protein</fullName>
    </submittedName>
</protein>
<organism evidence="1 2">
    <name type="scientific">Photorhabdus luminescens</name>
    <name type="common">Xenorhabdus luminescens</name>
    <dbReference type="NCBI Taxonomy" id="29488"/>
    <lineage>
        <taxon>Bacteria</taxon>
        <taxon>Pseudomonadati</taxon>
        <taxon>Pseudomonadota</taxon>
        <taxon>Gammaproteobacteria</taxon>
        <taxon>Enterobacterales</taxon>
        <taxon>Morganellaceae</taxon>
        <taxon>Photorhabdus</taxon>
    </lineage>
</organism>
<reference evidence="2" key="1">
    <citation type="submission" date="2016-10" db="EMBL/GenBank/DDBJ databases">
        <authorList>
            <person name="Varghese N."/>
            <person name="Submissions S."/>
        </authorList>
    </citation>
    <scope>NUCLEOTIDE SEQUENCE [LARGE SCALE GENOMIC DNA]</scope>
    <source>
        <strain evidence="2">ATCC 29999</strain>
    </source>
</reference>
<dbReference type="EMBL" id="FMWJ01000010">
    <property type="protein sequence ID" value="SCZ66321.1"/>
    <property type="molecule type" value="Genomic_DNA"/>
</dbReference>
<name>A0A1G5QYJ5_PHOLU</name>
<accession>A0A1G5QYJ5</accession>
<keyword evidence="2" id="KW-1185">Reference proteome</keyword>
<dbReference type="AlphaFoldDB" id="A0A1G5QYJ5"/>
<proteinExistence type="predicted"/>
<evidence type="ECO:0000313" key="2">
    <source>
        <dbReference type="Proteomes" id="UP000183223"/>
    </source>
</evidence>